<dbReference type="PROSITE" id="PS51393">
    <property type="entry name" value="LIPOXYGENASE_3"/>
    <property type="match status" value="1"/>
</dbReference>
<gene>
    <name evidence="2" type="ORF">RJ641_029970</name>
</gene>
<dbReference type="GO" id="GO:0016702">
    <property type="term" value="F:oxidoreductase activity, acting on single donors with incorporation of molecular oxygen, incorporation of two atoms of oxygen"/>
    <property type="evidence" value="ECO:0007669"/>
    <property type="project" value="InterPro"/>
</dbReference>
<dbReference type="SUPFAM" id="SSF48484">
    <property type="entry name" value="Lipoxigenase"/>
    <property type="match status" value="1"/>
</dbReference>
<proteinExistence type="predicted"/>
<name>A0AAN8ZGP9_9MAGN</name>
<sequence length="76" mass="8894">MLHKRLILALTDESGYDMIQRTAENNLDLTLSQFRPKLVMHKAIAKKNKHRRTCVYVSRTLLFLRDNDTLKPVAIE</sequence>
<keyword evidence="3" id="KW-1185">Reference proteome</keyword>
<organism evidence="2 3">
    <name type="scientific">Dillenia turbinata</name>
    <dbReference type="NCBI Taxonomy" id="194707"/>
    <lineage>
        <taxon>Eukaryota</taxon>
        <taxon>Viridiplantae</taxon>
        <taxon>Streptophyta</taxon>
        <taxon>Embryophyta</taxon>
        <taxon>Tracheophyta</taxon>
        <taxon>Spermatophyta</taxon>
        <taxon>Magnoliopsida</taxon>
        <taxon>eudicotyledons</taxon>
        <taxon>Gunneridae</taxon>
        <taxon>Pentapetalae</taxon>
        <taxon>Dilleniales</taxon>
        <taxon>Dilleniaceae</taxon>
        <taxon>Dillenia</taxon>
    </lineage>
</organism>
<reference evidence="2 3" key="1">
    <citation type="submission" date="2023-12" db="EMBL/GenBank/DDBJ databases">
        <title>A high-quality genome assembly for Dillenia turbinata (Dilleniales).</title>
        <authorList>
            <person name="Chanderbali A."/>
        </authorList>
    </citation>
    <scope>NUCLEOTIDE SEQUENCE [LARGE SCALE GENOMIC DNA]</scope>
    <source>
        <strain evidence="2">LSX21</strain>
        <tissue evidence="2">Leaf</tissue>
    </source>
</reference>
<dbReference type="Pfam" id="PF00305">
    <property type="entry name" value="Lipoxygenase"/>
    <property type="match status" value="1"/>
</dbReference>
<evidence type="ECO:0000313" key="2">
    <source>
        <dbReference type="EMBL" id="KAK6940439.1"/>
    </source>
</evidence>
<dbReference type="Proteomes" id="UP001370490">
    <property type="component" value="Unassembled WGS sequence"/>
</dbReference>
<protein>
    <submittedName>
        <fullName evidence="2">Lipoxygenase, C-terminal</fullName>
    </submittedName>
</protein>
<accession>A0AAN8ZGP9</accession>
<dbReference type="InterPro" id="IPR013819">
    <property type="entry name" value="LipOase_C"/>
</dbReference>
<evidence type="ECO:0000313" key="3">
    <source>
        <dbReference type="Proteomes" id="UP001370490"/>
    </source>
</evidence>
<dbReference type="Gene3D" id="3.10.450.60">
    <property type="match status" value="1"/>
</dbReference>
<dbReference type="InterPro" id="IPR036226">
    <property type="entry name" value="LipOase_C_sf"/>
</dbReference>
<dbReference type="GO" id="GO:0046872">
    <property type="term" value="F:metal ion binding"/>
    <property type="evidence" value="ECO:0007669"/>
    <property type="project" value="InterPro"/>
</dbReference>
<evidence type="ECO:0000259" key="1">
    <source>
        <dbReference type="PROSITE" id="PS51393"/>
    </source>
</evidence>
<comment type="caution">
    <text evidence="2">The sequence shown here is derived from an EMBL/GenBank/DDBJ whole genome shotgun (WGS) entry which is preliminary data.</text>
</comment>
<feature type="domain" description="Lipoxygenase" evidence="1">
    <location>
        <begin position="1"/>
        <end position="76"/>
    </location>
</feature>
<dbReference type="EMBL" id="JBAMMX010000005">
    <property type="protein sequence ID" value="KAK6940439.1"/>
    <property type="molecule type" value="Genomic_DNA"/>
</dbReference>
<dbReference type="AlphaFoldDB" id="A0AAN8ZGP9"/>